<gene>
    <name evidence="3" type="ORF">QZM33_18885</name>
</gene>
<dbReference type="PROSITE" id="PS50405">
    <property type="entry name" value="GST_CTER"/>
    <property type="match status" value="1"/>
</dbReference>
<dbReference type="Proteomes" id="UP001171620">
    <property type="component" value="Unassembled WGS sequence"/>
</dbReference>
<dbReference type="SUPFAM" id="SSF52833">
    <property type="entry name" value="Thioredoxin-like"/>
    <property type="match status" value="1"/>
</dbReference>
<dbReference type="Gene3D" id="3.40.30.10">
    <property type="entry name" value="Glutaredoxin"/>
    <property type="match status" value="1"/>
</dbReference>
<comment type="caution">
    <text evidence="3">The sequence shown here is derived from an EMBL/GenBank/DDBJ whole genome shotgun (WGS) entry which is preliminary data.</text>
</comment>
<dbReference type="PANTHER" id="PTHR44051">
    <property type="entry name" value="GLUTATHIONE S-TRANSFERASE-RELATED"/>
    <property type="match status" value="1"/>
</dbReference>
<accession>A0AAW7T131</accession>
<dbReference type="SFLD" id="SFLDS00019">
    <property type="entry name" value="Glutathione_Transferase_(cytos"/>
    <property type="match status" value="1"/>
</dbReference>
<dbReference type="InterPro" id="IPR036249">
    <property type="entry name" value="Thioredoxin-like_sf"/>
</dbReference>
<dbReference type="Gene3D" id="1.20.1050.10">
    <property type="match status" value="1"/>
</dbReference>
<sequence length="211" mass="23507">MPDTLVSIPSSKCSDNIMKLFYHPGACSLAVHIALIEAGMSFELVSINRDKRTADGRDLLTLNPYGFIPTLELDDGNVLGEALANLVYIAENTGRLLPKSGLDRWRSIEAVSFMATELHGGFKPLWKRAPEAEQTAAKQLLTKRFAELAARLGDKPFVTGGQISIADPYLFVMLRWARTYDIDVPKQFDAYFERMQERPSIQQALTEEGLA</sequence>
<evidence type="ECO:0000259" key="1">
    <source>
        <dbReference type="PROSITE" id="PS50404"/>
    </source>
</evidence>
<dbReference type="SUPFAM" id="SSF47616">
    <property type="entry name" value="GST C-terminal domain-like"/>
    <property type="match status" value="1"/>
</dbReference>
<evidence type="ECO:0000313" key="3">
    <source>
        <dbReference type="EMBL" id="MDN7797006.1"/>
    </source>
</evidence>
<dbReference type="InterPro" id="IPR036282">
    <property type="entry name" value="Glutathione-S-Trfase_C_sf"/>
</dbReference>
<dbReference type="Pfam" id="PF13410">
    <property type="entry name" value="GST_C_2"/>
    <property type="match status" value="1"/>
</dbReference>
<dbReference type="RefSeq" id="WP_226097961.1">
    <property type="nucleotide sequence ID" value="NZ_CAAAFK010000003.1"/>
</dbReference>
<dbReference type="PANTHER" id="PTHR44051:SF8">
    <property type="entry name" value="GLUTATHIONE S-TRANSFERASE GSTA"/>
    <property type="match status" value="1"/>
</dbReference>
<dbReference type="CDD" id="cd03057">
    <property type="entry name" value="GST_N_Beta"/>
    <property type="match status" value="1"/>
</dbReference>
<dbReference type="InterPro" id="IPR040079">
    <property type="entry name" value="Glutathione_S-Trfase"/>
</dbReference>
<proteinExistence type="predicted"/>
<dbReference type="EMBL" id="JAUJRV010000015">
    <property type="protein sequence ID" value="MDN7797006.1"/>
    <property type="molecule type" value="Genomic_DNA"/>
</dbReference>
<dbReference type="PROSITE" id="PS50404">
    <property type="entry name" value="GST_NTER"/>
    <property type="match status" value="1"/>
</dbReference>
<evidence type="ECO:0000313" key="4">
    <source>
        <dbReference type="Proteomes" id="UP001171620"/>
    </source>
</evidence>
<feature type="domain" description="GST C-terminal" evidence="2">
    <location>
        <begin position="100"/>
        <end position="211"/>
    </location>
</feature>
<dbReference type="Pfam" id="PF13409">
    <property type="entry name" value="GST_N_2"/>
    <property type="match status" value="1"/>
</dbReference>
<dbReference type="InterPro" id="IPR010987">
    <property type="entry name" value="Glutathione-S-Trfase_C-like"/>
</dbReference>
<evidence type="ECO:0000259" key="2">
    <source>
        <dbReference type="PROSITE" id="PS50405"/>
    </source>
</evidence>
<reference evidence="3" key="1">
    <citation type="submission" date="2023-07" db="EMBL/GenBank/DDBJ databases">
        <title>A collection of bacterial strains from the Burkholderia cepacia Research Laboratory and Repository.</title>
        <authorList>
            <person name="Lipuma J."/>
            <person name="Spilker T."/>
            <person name="Caverly L."/>
        </authorList>
    </citation>
    <scope>NUCLEOTIDE SEQUENCE</scope>
    <source>
        <strain evidence="3">AU44268</strain>
    </source>
</reference>
<protein>
    <submittedName>
        <fullName evidence="3">Glutathione S-transferase C-terminal domain-containing protein</fullName>
    </submittedName>
</protein>
<organism evidence="3 4">
    <name type="scientific">Burkholderia vietnamiensis</name>
    <dbReference type="NCBI Taxonomy" id="60552"/>
    <lineage>
        <taxon>Bacteria</taxon>
        <taxon>Pseudomonadati</taxon>
        <taxon>Pseudomonadota</taxon>
        <taxon>Betaproteobacteria</taxon>
        <taxon>Burkholderiales</taxon>
        <taxon>Burkholderiaceae</taxon>
        <taxon>Burkholderia</taxon>
        <taxon>Burkholderia cepacia complex</taxon>
    </lineage>
</organism>
<dbReference type="InterPro" id="IPR004045">
    <property type="entry name" value="Glutathione_S-Trfase_N"/>
</dbReference>
<dbReference type="CDD" id="cd03188">
    <property type="entry name" value="GST_C_Beta"/>
    <property type="match status" value="1"/>
</dbReference>
<dbReference type="AlphaFoldDB" id="A0AAW7T131"/>
<name>A0AAW7T131_BURVI</name>
<feature type="domain" description="GST N-terminal" evidence="1">
    <location>
        <begin position="16"/>
        <end position="97"/>
    </location>
</feature>
<dbReference type="SFLD" id="SFLDG00358">
    <property type="entry name" value="Main_(cytGST)"/>
    <property type="match status" value="1"/>
</dbReference>